<keyword evidence="4" id="KW-0862">Zinc</keyword>
<dbReference type="InterPro" id="IPR021027">
    <property type="entry name" value="Transposase_put_HTH"/>
</dbReference>
<dbReference type="KEGG" id="kme:H0A61_01119"/>
<dbReference type="Pfam" id="PF01385">
    <property type="entry name" value="OrfB_IS605"/>
    <property type="match status" value="1"/>
</dbReference>
<dbReference type="EMBL" id="CP059066">
    <property type="protein sequence ID" value="QSQ08774.1"/>
    <property type="molecule type" value="Genomic_DNA"/>
</dbReference>
<dbReference type="AlphaFoldDB" id="A0A8A0RLX0"/>
<keyword evidence="5" id="KW-0238">DNA-binding</keyword>
<dbReference type="GO" id="GO:0046872">
    <property type="term" value="F:metal ion binding"/>
    <property type="evidence" value="ECO:0007669"/>
    <property type="project" value="UniProtKB-KW"/>
</dbReference>
<evidence type="ECO:0000256" key="3">
    <source>
        <dbReference type="ARBA" id="ARBA00022723"/>
    </source>
</evidence>
<reference evidence="11" key="1">
    <citation type="submission" date="2020-07" db="EMBL/GenBank/DDBJ databases">
        <title>Koleobacter methoxysyntrophicus gen. nov., sp. nov., a novel anaerobic bacterium isolated from deep subsurface oil field and proposal of Koleobacterales ord. nov. in the phylum Firmicutes.</title>
        <authorList>
            <person name="Sakamoto S."/>
            <person name="Tamaki H."/>
        </authorList>
    </citation>
    <scope>NUCLEOTIDE SEQUENCE</scope>
    <source>
        <strain evidence="11">NRmbB1</strain>
    </source>
</reference>
<sequence length="379" mass="44563">MIKAYKIMLLPNNKQKTKLFQSAGVARWAYNWTIARQEENHKNGGKFINDRELRKEITQLKKTEEYKWLNKVSAQIPKQAIKDACLAYKRFFEGLANKPKFKSKKRNKPSFYQRKDKLKHKEGKVVLEKIGWVKAAEPLPEGKYINPRVKFDGLNWWLTVGIEFEPEQNNIPHSEGIGIDLGVKDLAVVSTGDKFKNINKSNKVKKLEKRLKRLQRQVSRKYETNKIQTEGGEYRYRKTNNIKRLETLVLKTRRRLKNIRHNHLHQITSTLVKAKPEYVVMENLNSSGMMKNKKLSKAIQEQLFHEFKRQMEYKCEWNNIRFILADRFYPSSKVCSNCGCIKDNLKLTDRTFKCLECGFEIDRDLNASINLKNYGKSIA</sequence>
<evidence type="ECO:0000259" key="10">
    <source>
        <dbReference type="Pfam" id="PF12323"/>
    </source>
</evidence>
<feature type="domain" description="Probable transposase IS891/IS1136/IS1341" evidence="8">
    <location>
        <begin position="162"/>
        <end position="292"/>
    </location>
</feature>
<dbReference type="GO" id="GO:0006310">
    <property type="term" value="P:DNA recombination"/>
    <property type="evidence" value="ECO:0007669"/>
    <property type="project" value="UniProtKB-KW"/>
</dbReference>
<gene>
    <name evidence="11" type="ORF">H0A61_01119</name>
</gene>
<protein>
    <recommendedName>
        <fullName evidence="13">Transposase</fullName>
    </recommendedName>
</protein>
<dbReference type="Proteomes" id="UP000662904">
    <property type="component" value="Chromosome"/>
</dbReference>
<dbReference type="NCBIfam" id="NF040570">
    <property type="entry name" value="guided_TnpB"/>
    <property type="match status" value="1"/>
</dbReference>
<evidence type="ECO:0000256" key="5">
    <source>
        <dbReference type="ARBA" id="ARBA00023125"/>
    </source>
</evidence>
<dbReference type="InterPro" id="IPR001959">
    <property type="entry name" value="Transposase"/>
</dbReference>
<keyword evidence="12" id="KW-1185">Reference proteome</keyword>
<dbReference type="GO" id="GO:0032196">
    <property type="term" value="P:transposition"/>
    <property type="evidence" value="ECO:0007669"/>
    <property type="project" value="UniProtKB-KW"/>
</dbReference>
<dbReference type="NCBIfam" id="TIGR01766">
    <property type="entry name" value="IS200/IS605 family accessory protein TnpB-like domain"/>
    <property type="match status" value="1"/>
</dbReference>
<dbReference type="RefSeq" id="WP_206708977.1">
    <property type="nucleotide sequence ID" value="NZ_CP059066.1"/>
</dbReference>
<comment type="similarity">
    <text evidence="1">In the C-terminal section; belongs to the transposase 35 family.</text>
</comment>
<evidence type="ECO:0000256" key="4">
    <source>
        <dbReference type="ARBA" id="ARBA00022833"/>
    </source>
</evidence>
<dbReference type="Pfam" id="PF07282">
    <property type="entry name" value="Cas12f1-like_TNB"/>
    <property type="match status" value="1"/>
</dbReference>
<evidence type="ECO:0008006" key="13">
    <source>
        <dbReference type="Google" id="ProtNLM"/>
    </source>
</evidence>
<dbReference type="GO" id="GO:0003677">
    <property type="term" value="F:DNA binding"/>
    <property type="evidence" value="ECO:0007669"/>
    <property type="project" value="UniProtKB-KW"/>
</dbReference>
<keyword evidence="3" id="KW-0479">Metal-binding</keyword>
<dbReference type="Pfam" id="PF12323">
    <property type="entry name" value="HTH_OrfB_IS605"/>
    <property type="match status" value="1"/>
</dbReference>
<evidence type="ECO:0000313" key="12">
    <source>
        <dbReference type="Proteomes" id="UP000662904"/>
    </source>
</evidence>
<accession>A0A8A0RLX0</accession>
<evidence type="ECO:0000256" key="2">
    <source>
        <dbReference type="ARBA" id="ARBA00022578"/>
    </source>
</evidence>
<keyword evidence="2" id="KW-0815">Transposition</keyword>
<organism evidence="11 12">
    <name type="scientific">Koleobacter methoxysyntrophicus</name>
    <dbReference type="NCBI Taxonomy" id="2751313"/>
    <lineage>
        <taxon>Bacteria</taxon>
        <taxon>Bacillati</taxon>
        <taxon>Bacillota</taxon>
        <taxon>Clostridia</taxon>
        <taxon>Koleobacterales</taxon>
        <taxon>Koleobacteraceae</taxon>
        <taxon>Koleobacter</taxon>
    </lineage>
</organism>
<evidence type="ECO:0000313" key="11">
    <source>
        <dbReference type="EMBL" id="QSQ08774.1"/>
    </source>
</evidence>
<name>A0A8A0RLX0_9FIRM</name>
<evidence type="ECO:0000256" key="7">
    <source>
        <dbReference type="SAM" id="Coils"/>
    </source>
</evidence>
<evidence type="ECO:0000256" key="6">
    <source>
        <dbReference type="ARBA" id="ARBA00023172"/>
    </source>
</evidence>
<evidence type="ECO:0000259" key="9">
    <source>
        <dbReference type="Pfam" id="PF07282"/>
    </source>
</evidence>
<dbReference type="InterPro" id="IPR010095">
    <property type="entry name" value="Cas12f1-like_TNB"/>
</dbReference>
<evidence type="ECO:0000256" key="1">
    <source>
        <dbReference type="ARBA" id="ARBA00008761"/>
    </source>
</evidence>
<keyword evidence="6" id="KW-0233">DNA recombination</keyword>
<feature type="domain" description="Cas12f1-like TNB" evidence="9">
    <location>
        <begin position="304"/>
        <end position="371"/>
    </location>
</feature>
<feature type="coiled-coil region" evidence="7">
    <location>
        <begin position="197"/>
        <end position="262"/>
    </location>
</feature>
<evidence type="ECO:0000259" key="8">
    <source>
        <dbReference type="Pfam" id="PF01385"/>
    </source>
</evidence>
<feature type="domain" description="Transposase putative helix-turn-helix" evidence="10">
    <location>
        <begin position="1"/>
        <end position="46"/>
    </location>
</feature>
<proteinExistence type="inferred from homology"/>
<keyword evidence="7" id="KW-0175">Coiled coil</keyword>